<dbReference type="PANTHER" id="PTHR24096">
    <property type="entry name" value="LONG-CHAIN-FATTY-ACID--COA LIGASE"/>
    <property type="match status" value="1"/>
</dbReference>
<reference evidence="2 3" key="1">
    <citation type="submission" date="2019-06" db="EMBL/GenBank/DDBJ databases">
        <title>Taxogenomics and systematics of the genus Pantoea.</title>
        <authorList>
            <person name="Tambong J.T."/>
        </authorList>
    </citation>
    <scope>NUCLEOTIDE SEQUENCE [LARGE SCALE GENOMIC DNA]</scope>
    <source>
        <strain evidence="2 3">LMG 24200</strain>
    </source>
</reference>
<evidence type="ECO:0000259" key="1">
    <source>
        <dbReference type="Pfam" id="PF00501"/>
    </source>
</evidence>
<dbReference type="InterPro" id="IPR000873">
    <property type="entry name" value="AMP-dep_synth/lig_dom"/>
</dbReference>
<evidence type="ECO:0000313" key="2">
    <source>
        <dbReference type="EMBL" id="TPV48063.1"/>
    </source>
</evidence>
<dbReference type="RefSeq" id="WP_128084797.1">
    <property type="nucleotide sequence ID" value="NZ_CP071405.1"/>
</dbReference>
<dbReference type="AlphaFoldDB" id="A0A506QP78"/>
<comment type="caution">
    <text evidence="2">The sequence shown here is derived from an EMBL/GenBank/DDBJ whole genome shotgun (WGS) entry which is preliminary data.</text>
</comment>
<accession>A0A506QP78</accession>
<dbReference type="OrthoDB" id="9757559at2"/>
<evidence type="ECO:0000313" key="3">
    <source>
        <dbReference type="Proteomes" id="UP000317747"/>
    </source>
</evidence>
<gene>
    <name evidence="2" type="ORF">FJW01_02220</name>
</gene>
<proteinExistence type="predicted"/>
<dbReference type="SUPFAM" id="SSF56801">
    <property type="entry name" value="Acetyl-CoA synthetase-like"/>
    <property type="match status" value="1"/>
</dbReference>
<dbReference type="Proteomes" id="UP000317747">
    <property type="component" value="Unassembled WGS sequence"/>
</dbReference>
<sequence length="468" mass="52876">MIRIASLLHNLWRLSWKNRSWKPAEVSLIAHHIAAQIVLHCVNRRINPEGLFIFISRNNFEGMLCYFVASLLKVKAAIVNVRDVETINSLLKEDIVAAYICNQEGGLPVLSSKTLLIHFAQSTAFKGVSVAAFSPFSGAYFYFMTSGTTGRPKLVQYQEKMLIGNAVEVSRYLSLAPDDNILCFFPVQYMYGLSTMLTTLICQGNLVFDQFSLSRVGEMLRYHHITTLPVIGDWMLPLSKILALSSIRLKRVLNASDRLLSVQAENIMPSCDVLWNNFGQTESGPRLFCLKLETLSEIAKYSLNNVVAPGFVMNDSISIQLHPRDESRDGACRMLYRSPYAADGYVDEHLALIPRGEWMYSGDLFEKGLHDIYFWIAREKNEIKINGKFVPVQAISDHLMREFGALRHAFSKGSEGIINLHIEAEHGHEITGRISQLLSDSWHRYTFAIKTVVTIPTTHTGKIKVEQN</sequence>
<dbReference type="EMBL" id="VHJA01000023">
    <property type="protein sequence ID" value="TPV48063.1"/>
    <property type="molecule type" value="Genomic_DNA"/>
</dbReference>
<organism evidence="2 3">
    <name type="scientific">Pantoea deleyi</name>
    <dbReference type="NCBI Taxonomy" id="470932"/>
    <lineage>
        <taxon>Bacteria</taxon>
        <taxon>Pseudomonadati</taxon>
        <taxon>Pseudomonadota</taxon>
        <taxon>Gammaproteobacteria</taxon>
        <taxon>Enterobacterales</taxon>
        <taxon>Erwiniaceae</taxon>
        <taxon>Pantoea</taxon>
    </lineage>
</organism>
<dbReference type="Gene3D" id="3.40.50.12780">
    <property type="entry name" value="N-terminal domain of ligase-like"/>
    <property type="match status" value="1"/>
</dbReference>
<dbReference type="Pfam" id="PF00501">
    <property type="entry name" value="AMP-binding"/>
    <property type="match status" value="1"/>
</dbReference>
<feature type="domain" description="AMP-dependent synthetase/ligase" evidence="1">
    <location>
        <begin position="121"/>
        <end position="289"/>
    </location>
</feature>
<keyword evidence="3" id="KW-1185">Reference proteome</keyword>
<name>A0A506QP78_9GAMM</name>
<protein>
    <submittedName>
        <fullName evidence="2">AMP-binding protein</fullName>
    </submittedName>
</protein>
<dbReference type="InterPro" id="IPR042099">
    <property type="entry name" value="ANL_N_sf"/>
</dbReference>